<comment type="catalytic activity">
    <reaction evidence="4">
        <text>uridine(516) in 16S rRNA = pseudouridine(516) in 16S rRNA</text>
        <dbReference type="Rhea" id="RHEA:38867"/>
        <dbReference type="Rhea" id="RHEA-COMP:10089"/>
        <dbReference type="Rhea" id="RHEA-COMP:10090"/>
        <dbReference type="ChEBI" id="CHEBI:65314"/>
        <dbReference type="ChEBI" id="CHEBI:65315"/>
        <dbReference type="EC" id="5.4.99.19"/>
    </reaction>
</comment>
<dbReference type="EMBL" id="DS999411">
    <property type="protein sequence ID" value="EED36775.1"/>
    <property type="molecule type" value="Genomic_DNA"/>
</dbReference>
<protein>
    <recommendedName>
        <fullName evidence="7">Pseudouridine synthase</fullName>
        <ecNumber evidence="7">5.4.99.-</ecNumber>
    </recommendedName>
</protein>
<dbReference type="Gene3D" id="3.30.70.580">
    <property type="entry name" value="Pseudouridine synthase I, catalytic domain, N-terminal subdomain"/>
    <property type="match status" value="1"/>
</dbReference>
<comment type="function">
    <text evidence="5">Responsible for synthesis of pseudouridine from uracil-516 in 16S ribosomal RNA.</text>
</comment>
<dbReference type="PANTHER" id="PTHR47683:SF4">
    <property type="entry name" value="PSEUDOURIDINE SYNTHASE"/>
    <property type="match status" value="1"/>
</dbReference>
<reference evidence="10" key="1">
    <citation type="journal article" date="2013" name="BMC Microbiol.">
        <title>Taxonomy and evolution of bacteriochlorophyll a-containing members of the OM60/NOR5 clade of marine gammaproteobacteria: description of Luminiphilus syltensis gen. nov., sp. nov., reclassification of Haliea rubra as Pseudohaliea rubra gen. nov., comb. nov., and emendation of Chromatocurvus halotolerans.</title>
        <authorList>
            <person name="Spring S."/>
            <person name="Riedel T."/>
            <person name="Sproer C."/>
            <person name="Yan S."/>
            <person name="Harder J."/>
            <person name="Fuchs B.M."/>
        </authorList>
    </citation>
    <scope>NUCLEOTIDE SEQUENCE [LARGE SCALE GENOMIC DNA]</scope>
    <source>
        <strain evidence="10">NOR51-B</strain>
    </source>
</reference>
<dbReference type="PANTHER" id="PTHR47683">
    <property type="entry name" value="PSEUDOURIDINE SYNTHASE FAMILY PROTEIN-RELATED"/>
    <property type="match status" value="1"/>
</dbReference>
<name>B8KTF1_9GAMM</name>
<dbReference type="AlphaFoldDB" id="B8KTF1"/>
<dbReference type="GO" id="GO:0006364">
    <property type="term" value="P:rRNA processing"/>
    <property type="evidence" value="ECO:0007669"/>
    <property type="project" value="UniProtKB-ARBA"/>
</dbReference>
<dbReference type="SUPFAM" id="SSF55120">
    <property type="entry name" value="Pseudouridine synthase"/>
    <property type="match status" value="1"/>
</dbReference>
<keyword evidence="10" id="KW-1185">Reference proteome</keyword>
<organism evidence="9 10">
    <name type="scientific">Luminiphilus syltensis NOR5-1B</name>
    <dbReference type="NCBI Taxonomy" id="565045"/>
    <lineage>
        <taxon>Bacteria</taxon>
        <taxon>Pseudomonadati</taxon>
        <taxon>Pseudomonadota</taxon>
        <taxon>Gammaproteobacteria</taxon>
        <taxon>Cellvibrionales</taxon>
        <taxon>Halieaceae</taxon>
        <taxon>Luminiphilus</taxon>
    </lineage>
</organism>
<dbReference type="InterPro" id="IPR000748">
    <property type="entry name" value="PsdUridine_synth_RsuA/RluB/E/F"/>
</dbReference>
<evidence type="ECO:0000256" key="6">
    <source>
        <dbReference type="PROSITE-ProRule" id="PRU00182"/>
    </source>
</evidence>
<dbReference type="GO" id="GO:0003723">
    <property type="term" value="F:RNA binding"/>
    <property type="evidence" value="ECO:0007669"/>
    <property type="project" value="UniProtKB-KW"/>
</dbReference>
<dbReference type="SUPFAM" id="SSF55174">
    <property type="entry name" value="Alpha-L RNA-binding motif"/>
    <property type="match status" value="1"/>
</dbReference>
<dbReference type="Proteomes" id="UP000004699">
    <property type="component" value="Unassembled WGS sequence"/>
</dbReference>
<dbReference type="HOGENOM" id="CLU_024979_1_2_6"/>
<dbReference type="PROSITE" id="PS50889">
    <property type="entry name" value="S4"/>
    <property type="match status" value="1"/>
</dbReference>
<evidence type="ECO:0000313" key="10">
    <source>
        <dbReference type="Proteomes" id="UP000004699"/>
    </source>
</evidence>
<dbReference type="eggNOG" id="COG1187">
    <property type="taxonomic scope" value="Bacteria"/>
</dbReference>
<keyword evidence="2 6" id="KW-0694">RNA-binding</keyword>
<dbReference type="CDD" id="cd02553">
    <property type="entry name" value="PseudoU_synth_RsuA"/>
    <property type="match status" value="1"/>
</dbReference>
<dbReference type="PROSITE" id="PS01149">
    <property type="entry name" value="PSI_RSU"/>
    <property type="match status" value="1"/>
</dbReference>
<dbReference type="NCBIfam" id="TIGR00093">
    <property type="entry name" value="pseudouridine synthase"/>
    <property type="match status" value="1"/>
</dbReference>
<dbReference type="InterPro" id="IPR018496">
    <property type="entry name" value="PsdUridine_synth_RsuA/RluB_CS"/>
</dbReference>
<evidence type="ECO:0000256" key="2">
    <source>
        <dbReference type="ARBA" id="ARBA00022884"/>
    </source>
</evidence>
<comment type="similarity">
    <text evidence="1 7">Belongs to the pseudouridine synthase RsuA family.</text>
</comment>
<accession>B8KTF1</accession>
<dbReference type="InterPro" id="IPR042092">
    <property type="entry name" value="PsdUridine_s_RsuA/RluB/E/F_cat"/>
</dbReference>
<keyword evidence="3 7" id="KW-0413">Isomerase</keyword>
<dbReference type="Pfam" id="PF00849">
    <property type="entry name" value="PseudoU_synth_2"/>
    <property type="match status" value="1"/>
</dbReference>
<evidence type="ECO:0000256" key="4">
    <source>
        <dbReference type="ARBA" id="ARBA00036749"/>
    </source>
</evidence>
<dbReference type="InterPro" id="IPR020103">
    <property type="entry name" value="PsdUridine_synth_cat_dom_sf"/>
</dbReference>
<dbReference type="InterPro" id="IPR020094">
    <property type="entry name" value="TruA/RsuA/RluB/E/F_N"/>
</dbReference>
<dbReference type="Gene3D" id="3.30.70.1560">
    <property type="entry name" value="Alpha-L RNA-binding motif"/>
    <property type="match status" value="1"/>
</dbReference>
<dbReference type="EC" id="5.4.99.-" evidence="7"/>
<evidence type="ECO:0000259" key="8">
    <source>
        <dbReference type="Pfam" id="PF00849"/>
    </source>
</evidence>
<dbReference type="InterPro" id="IPR006145">
    <property type="entry name" value="PsdUridine_synth_RsuA/RluA"/>
</dbReference>
<evidence type="ECO:0000256" key="7">
    <source>
        <dbReference type="RuleBase" id="RU003887"/>
    </source>
</evidence>
<dbReference type="GO" id="GO:0001522">
    <property type="term" value="P:pseudouridine synthesis"/>
    <property type="evidence" value="ECO:0007669"/>
    <property type="project" value="InterPro"/>
</dbReference>
<dbReference type="Gene3D" id="3.10.290.10">
    <property type="entry name" value="RNA-binding S4 domain"/>
    <property type="match status" value="1"/>
</dbReference>
<gene>
    <name evidence="9" type="ORF">NOR51B_2728</name>
</gene>
<dbReference type="InterPro" id="IPR050343">
    <property type="entry name" value="RsuA_PseudoU_synthase"/>
</dbReference>
<proteinExistence type="inferred from homology"/>
<evidence type="ECO:0000256" key="3">
    <source>
        <dbReference type="ARBA" id="ARBA00023235"/>
    </source>
</evidence>
<sequence length="311" mass="34713">MVIPNIQVSLSTVNSSTPLQAKRADTSHVILSRAEARSDRGDVVEIQHTSTSTFWKVPHGNVTRCTSAWAAVVAAISRFCCRSMYPCRVPRLDKHLSKQTGVPRKAVRLMLAQARVTIDGVLARDAAEVINPFSRIAVDGVGLPTNTPHYIMLNKPSGVVCATRDARHRTVIDILDLPFQHTLHIVGRLDIQSTGLVLLTNDGQWSRRLSLPQSKFAKHYRVTTEQAITSEQIAGFEAGIFFAYEGLTTRPARLHLINSHEANVTLTEGRYHQIRRMFGRYGNRVLSIHRYATGPYVLSNLRPGQYREISP</sequence>
<feature type="domain" description="Pseudouridine synthase RsuA/RluA-like" evidence="8">
    <location>
        <begin position="149"/>
        <end position="278"/>
    </location>
</feature>
<dbReference type="GO" id="GO:0160136">
    <property type="term" value="F:16S rRNA pseudouridine(516) synthase activity"/>
    <property type="evidence" value="ECO:0007669"/>
    <property type="project" value="UniProtKB-EC"/>
</dbReference>
<dbReference type="STRING" id="565045.NOR51B_2728"/>
<evidence type="ECO:0000313" key="9">
    <source>
        <dbReference type="EMBL" id="EED36775.1"/>
    </source>
</evidence>
<evidence type="ECO:0000256" key="1">
    <source>
        <dbReference type="ARBA" id="ARBA00008348"/>
    </source>
</evidence>
<evidence type="ECO:0000256" key="5">
    <source>
        <dbReference type="ARBA" id="ARBA00037590"/>
    </source>
</evidence>
<dbReference type="InterPro" id="IPR036986">
    <property type="entry name" value="S4_RNA-bd_sf"/>
</dbReference>